<organism evidence="3 4">
    <name type="scientific">Cyclospora cayetanensis</name>
    <dbReference type="NCBI Taxonomy" id="88456"/>
    <lineage>
        <taxon>Eukaryota</taxon>
        <taxon>Sar</taxon>
        <taxon>Alveolata</taxon>
        <taxon>Apicomplexa</taxon>
        <taxon>Conoidasida</taxon>
        <taxon>Coccidia</taxon>
        <taxon>Eucoccidiorida</taxon>
        <taxon>Eimeriorina</taxon>
        <taxon>Eimeriidae</taxon>
        <taxon>Cyclospora</taxon>
    </lineage>
</organism>
<evidence type="ECO:0008006" key="5">
    <source>
        <dbReference type="Google" id="ProtNLM"/>
    </source>
</evidence>
<comment type="caution">
    <text evidence="3">The sequence shown here is derived from an EMBL/GenBank/DDBJ whole genome shotgun (WGS) entry which is preliminary data.</text>
</comment>
<dbReference type="VEuPathDB" id="ToxoDB:cyc_08025"/>
<feature type="compositionally biased region" description="Polar residues" evidence="1">
    <location>
        <begin position="55"/>
        <end position="70"/>
    </location>
</feature>
<feature type="compositionally biased region" description="Polar residues" evidence="1">
    <location>
        <begin position="508"/>
        <end position="526"/>
    </location>
</feature>
<evidence type="ECO:0000313" key="4">
    <source>
        <dbReference type="Proteomes" id="UP000095192"/>
    </source>
</evidence>
<keyword evidence="2" id="KW-0472">Membrane</keyword>
<gene>
    <name evidence="3" type="ORF">cyc_08025</name>
</gene>
<sequence length="695" mass="73610">MSPLPAAAAVNTFCASTPVSPSKGRNVTASGGYGPQAEGCNPRMSGTRLAEASLEQETLSRVSTEASNSEKPVEGPQPPCSCSLRVALVEGASRACDPAPDCLCQIRTSPVASSVGSTVRNMVTEAEFWECPVTRTSSPDHREEANTAVPAEQSALAVLGAPVHFLKGEDTDAGVSGFFREEAADGQEEIWEPAPLVLDDVNQGAGGWSATSLLGSAGSPAYTRQPSNRAQQSTLFVRRLESPVQQLGCRRVVSSSLNWSGGSTFLDDVRTGKCGDFWASWALQPPTSKPSEVSSSELTRSGLSAVSRGMQAAETVAASCVTETAKTSSSQVAFERSHGAEHRGGMLPAMRSENPCGKPSRNKASPSQSENERAASPHGTAVADFLGEGCALSPFAETRASTSASRERESFLFPLYSASSEASRSFSPQVRHPKRTDPAISQRAWAPGRGNRCVASVIQKAPTTHSALQTAPRESERMDPGSLESQIFSPHTHKNAPERLDIQEGTKPPQSRIEQGQSRMNPSSSRASKRYPGKLLPLLLVIAVACPITLFIGTATASIVDVGAGLGLSRSLRTAFERSSCDLLAKRDSRGAFSRCGGRVIVGREILRILENVVCPSRGVTKSCRRLPGLFVVRAVALPQLSKPPTSHIIQVPSYLCGASQVVSKGCTAEGRQMQASKNVLNPVPFMVKILLISI</sequence>
<name>A0A1D3CZP6_9EIME</name>
<evidence type="ECO:0000256" key="2">
    <source>
        <dbReference type="SAM" id="Phobius"/>
    </source>
</evidence>
<evidence type="ECO:0000256" key="1">
    <source>
        <dbReference type="SAM" id="MobiDB-lite"/>
    </source>
</evidence>
<feature type="region of interest" description="Disordered" evidence="1">
    <location>
        <begin position="329"/>
        <end position="378"/>
    </location>
</feature>
<feature type="compositionally biased region" description="Basic and acidic residues" evidence="1">
    <location>
        <begin position="335"/>
        <end position="344"/>
    </location>
</feature>
<dbReference type="InParanoid" id="A0A1D3CZP6"/>
<feature type="compositionally biased region" description="Basic and acidic residues" evidence="1">
    <location>
        <begin position="495"/>
        <end position="504"/>
    </location>
</feature>
<keyword evidence="2" id="KW-1133">Transmembrane helix</keyword>
<feature type="region of interest" description="Disordered" evidence="1">
    <location>
        <begin position="461"/>
        <end position="528"/>
    </location>
</feature>
<proteinExistence type="predicted"/>
<evidence type="ECO:0000313" key="3">
    <source>
        <dbReference type="EMBL" id="OEH76671.1"/>
    </source>
</evidence>
<dbReference type="Proteomes" id="UP000095192">
    <property type="component" value="Unassembled WGS sequence"/>
</dbReference>
<protein>
    <recommendedName>
        <fullName evidence="5">Transmembrane protein</fullName>
    </recommendedName>
</protein>
<feature type="compositionally biased region" description="Polar residues" evidence="1">
    <location>
        <begin position="18"/>
        <end position="29"/>
    </location>
</feature>
<feature type="transmembrane region" description="Helical" evidence="2">
    <location>
        <begin position="535"/>
        <end position="568"/>
    </location>
</feature>
<accession>A0A1D3CZP6</accession>
<dbReference type="AlphaFoldDB" id="A0A1D3CZP6"/>
<dbReference type="EMBL" id="JROU02001380">
    <property type="protein sequence ID" value="OEH76671.1"/>
    <property type="molecule type" value="Genomic_DNA"/>
</dbReference>
<feature type="region of interest" description="Disordered" evidence="1">
    <location>
        <begin position="18"/>
        <end position="76"/>
    </location>
</feature>
<keyword evidence="4" id="KW-1185">Reference proteome</keyword>
<reference evidence="3 4" key="1">
    <citation type="journal article" date="2016" name="BMC Genomics">
        <title>Comparative genomics reveals Cyclospora cayetanensis possesses coccidia-like metabolism and invasion components but unique surface antigens.</title>
        <authorList>
            <person name="Liu S."/>
            <person name="Wang L."/>
            <person name="Zheng H."/>
            <person name="Xu Z."/>
            <person name="Roellig D.M."/>
            <person name="Li N."/>
            <person name="Frace M.A."/>
            <person name="Tang K."/>
            <person name="Arrowood M.J."/>
            <person name="Moss D.M."/>
            <person name="Zhang L."/>
            <person name="Feng Y."/>
            <person name="Xiao L."/>
        </authorList>
    </citation>
    <scope>NUCLEOTIDE SEQUENCE [LARGE SCALE GENOMIC DNA]</scope>
    <source>
        <strain evidence="3 4">CHN_HEN01</strain>
    </source>
</reference>
<keyword evidence="2" id="KW-0812">Transmembrane</keyword>